<organism evidence="1 2">
    <name type="scientific">Meloidogyne enterolobii</name>
    <name type="common">Root-knot nematode worm</name>
    <name type="synonym">Meloidogyne mayaguensis</name>
    <dbReference type="NCBI Taxonomy" id="390850"/>
    <lineage>
        <taxon>Eukaryota</taxon>
        <taxon>Metazoa</taxon>
        <taxon>Ecdysozoa</taxon>
        <taxon>Nematoda</taxon>
        <taxon>Chromadorea</taxon>
        <taxon>Rhabditida</taxon>
        <taxon>Tylenchina</taxon>
        <taxon>Tylenchomorpha</taxon>
        <taxon>Tylenchoidea</taxon>
        <taxon>Meloidogynidae</taxon>
        <taxon>Meloidogyninae</taxon>
        <taxon>Meloidogyne</taxon>
    </lineage>
</organism>
<proteinExistence type="predicted"/>
<dbReference type="EMBL" id="CAVMJV010000003">
    <property type="protein sequence ID" value="CAK5017700.1"/>
    <property type="molecule type" value="Genomic_DNA"/>
</dbReference>
<evidence type="ECO:0000313" key="1">
    <source>
        <dbReference type="EMBL" id="CAK5017700.1"/>
    </source>
</evidence>
<keyword evidence="2" id="KW-1185">Reference proteome</keyword>
<gene>
    <name evidence="1" type="ORF">MENTE1834_LOCUS3597</name>
</gene>
<protein>
    <submittedName>
        <fullName evidence="1">Uncharacterized protein</fullName>
    </submittedName>
</protein>
<name>A0ACB0XTW4_MELEN</name>
<dbReference type="Proteomes" id="UP001497535">
    <property type="component" value="Unassembled WGS sequence"/>
</dbReference>
<sequence length="152" mass="18304">MRLSRRLRVYSYFLIINLQKFYKFNIVYISSYIQILNSNIFFNIFKFFKIIFFSFQIFYFKVLFQTPLFSFFLTLFSVSHGESMLCISKNIPQQIKLAAKSSLIIFKLFGSFFLQTRRFVPHPVWHNFKAFSSFLVFISPKIPFFAYGKSFK</sequence>
<comment type="caution">
    <text evidence="1">The sequence shown here is derived from an EMBL/GenBank/DDBJ whole genome shotgun (WGS) entry which is preliminary data.</text>
</comment>
<evidence type="ECO:0000313" key="2">
    <source>
        <dbReference type="Proteomes" id="UP001497535"/>
    </source>
</evidence>
<accession>A0ACB0XTW4</accession>
<reference evidence="1" key="1">
    <citation type="submission" date="2023-11" db="EMBL/GenBank/DDBJ databases">
        <authorList>
            <person name="Poullet M."/>
        </authorList>
    </citation>
    <scope>NUCLEOTIDE SEQUENCE</scope>
    <source>
        <strain evidence="1">E1834</strain>
    </source>
</reference>